<dbReference type="AlphaFoldDB" id="A0A3N4QE42"/>
<organism evidence="2 3">
    <name type="scientific">Chitinophaga lutea</name>
    <dbReference type="NCBI Taxonomy" id="2488634"/>
    <lineage>
        <taxon>Bacteria</taxon>
        <taxon>Pseudomonadati</taxon>
        <taxon>Bacteroidota</taxon>
        <taxon>Chitinophagia</taxon>
        <taxon>Chitinophagales</taxon>
        <taxon>Chitinophagaceae</taxon>
        <taxon>Chitinophaga</taxon>
    </lineage>
</organism>
<protein>
    <submittedName>
        <fullName evidence="2">Uncharacterized protein</fullName>
    </submittedName>
</protein>
<name>A0A3N4QE42_9BACT</name>
<sequence length="117" mass="13188">MGITYKMNKQQGKGEMEMLKPASNRDVRAFSVNDFANKDVEKQSVKGATLPDSPIFHKHNSSLINVTRPGMFDFETKCPFLKTGVFVQPVVRIHHRRTYGAPEAPFRPKPATDNGVR</sequence>
<evidence type="ECO:0000313" key="2">
    <source>
        <dbReference type="EMBL" id="RPE14237.1"/>
    </source>
</evidence>
<evidence type="ECO:0000256" key="1">
    <source>
        <dbReference type="SAM" id="MobiDB-lite"/>
    </source>
</evidence>
<proteinExistence type="predicted"/>
<gene>
    <name evidence="2" type="ORF">EGT74_12260</name>
</gene>
<evidence type="ECO:0000313" key="3">
    <source>
        <dbReference type="Proteomes" id="UP000278351"/>
    </source>
</evidence>
<dbReference type="EMBL" id="RPDH01000001">
    <property type="protein sequence ID" value="RPE14237.1"/>
    <property type="molecule type" value="Genomic_DNA"/>
</dbReference>
<dbReference type="Proteomes" id="UP000278351">
    <property type="component" value="Unassembled WGS sequence"/>
</dbReference>
<keyword evidence="3" id="KW-1185">Reference proteome</keyword>
<comment type="caution">
    <text evidence="2">The sequence shown here is derived from an EMBL/GenBank/DDBJ whole genome shotgun (WGS) entry which is preliminary data.</text>
</comment>
<accession>A0A3N4QE42</accession>
<feature type="region of interest" description="Disordered" evidence="1">
    <location>
        <begin position="97"/>
        <end position="117"/>
    </location>
</feature>
<reference evidence="2 3" key="1">
    <citation type="submission" date="2018-11" db="EMBL/GenBank/DDBJ databases">
        <title>Chitinophaga lutea sp.nov., isolate from arsenic contaminated soil.</title>
        <authorList>
            <person name="Zong Y."/>
        </authorList>
    </citation>
    <scope>NUCLEOTIDE SEQUENCE [LARGE SCALE GENOMIC DNA]</scope>
    <source>
        <strain evidence="2 3">ZY74</strain>
    </source>
</reference>